<dbReference type="RefSeq" id="XP_009030040.1">
    <property type="nucleotide sequence ID" value="XM_009031792.1"/>
</dbReference>
<protein>
    <submittedName>
        <fullName evidence="2 3">Uncharacterized protein</fullName>
    </submittedName>
</protein>
<dbReference type="EMBL" id="AMQM01007938">
    <property type="status" value="NOT_ANNOTATED_CDS"/>
    <property type="molecule type" value="Genomic_DNA"/>
</dbReference>
<feature type="transmembrane region" description="Helical" evidence="1">
    <location>
        <begin position="373"/>
        <end position="395"/>
    </location>
</feature>
<keyword evidence="1" id="KW-0812">Transmembrane</keyword>
<dbReference type="Proteomes" id="UP000015101">
    <property type="component" value="Unassembled WGS sequence"/>
</dbReference>
<evidence type="ECO:0000313" key="2">
    <source>
        <dbReference type="EMBL" id="ESN91857.1"/>
    </source>
</evidence>
<reference evidence="2 4" key="2">
    <citation type="journal article" date="2013" name="Nature">
        <title>Insights into bilaterian evolution from three spiralian genomes.</title>
        <authorList>
            <person name="Simakov O."/>
            <person name="Marletaz F."/>
            <person name="Cho S.J."/>
            <person name="Edsinger-Gonzales E."/>
            <person name="Havlak P."/>
            <person name="Hellsten U."/>
            <person name="Kuo D.H."/>
            <person name="Larsson T."/>
            <person name="Lv J."/>
            <person name="Arendt D."/>
            <person name="Savage R."/>
            <person name="Osoegawa K."/>
            <person name="de Jong P."/>
            <person name="Grimwood J."/>
            <person name="Chapman J.A."/>
            <person name="Shapiro H."/>
            <person name="Aerts A."/>
            <person name="Otillar R.P."/>
            <person name="Terry A.Y."/>
            <person name="Boore J.L."/>
            <person name="Grigoriev I.V."/>
            <person name="Lindberg D.R."/>
            <person name="Seaver E.C."/>
            <person name="Weisblat D.A."/>
            <person name="Putnam N.H."/>
            <person name="Rokhsar D.S."/>
        </authorList>
    </citation>
    <scope>NUCLEOTIDE SEQUENCE</scope>
</reference>
<dbReference type="AlphaFoldDB" id="T1FHM3"/>
<evidence type="ECO:0000313" key="3">
    <source>
        <dbReference type="EnsemblMetazoa" id="HelroP182034"/>
    </source>
</evidence>
<evidence type="ECO:0000256" key="1">
    <source>
        <dbReference type="SAM" id="Phobius"/>
    </source>
</evidence>
<accession>T1FHM3</accession>
<dbReference type="GeneID" id="20208322"/>
<dbReference type="InParanoid" id="T1FHM3"/>
<keyword evidence="4" id="KW-1185">Reference proteome</keyword>
<gene>
    <name evidence="3" type="primary">20208322</name>
    <name evidence="2" type="ORF">HELRODRAFT_182034</name>
</gene>
<dbReference type="KEGG" id="hro:HELRODRAFT_182034"/>
<dbReference type="EnsemblMetazoa" id="HelroT182034">
    <property type="protein sequence ID" value="HelroP182034"/>
    <property type="gene ID" value="HelroG182034"/>
</dbReference>
<keyword evidence="1" id="KW-0472">Membrane</keyword>
<evidence type="ECO:0000313" key="4">
    <source>
        <dbReference type="Proteomes" id="UP000015101"/>
    </source>
</evidence>
<dbReference type="HOGENOM" id="CLU_644491_0_0_1"/>
<reference evidence="3" key="3">
    <citation type="submission" date="2015-06" db="UniProtKB">
        <authorList>
            <consortium name="EnsemblMetazoa"/>
        </authorList>
    </citation>
    <scope>IDENTIFICATION</scope>
</reference>
<dbReference type="EMBL" id="KB097694">
    <property type="protein sequence ID" value="ESN91857.1"/>
    <property type="molecule type" value="Genomic_DNA"/>
</dbReference>
<dbReference type="CTD" id="20208322"/>
<name>T1FHM3_HELRO</name>
<organism evidence="3 4">
    <name type="scientific">Helobdella robusta</name>
    <name type="common">Californian leech</name>
    <dbReference type="NCBI Taxonomy" id="6412"/>
    <lineage>
        <taxon>Eukaryota</taxon>
        <taxon>Metazoa</taxon>
        <taxon>Spiralia</taxon>
        <taxon>Lophotrochozoa</taxon>
        <taxon>Annelida</taxon>
        <taxon>Clitellata</taxon>
        <taxon>Hirudinea</taxon>
        <taxon>Rhynchobdellida</taxon>
        <taxon>Glossiphoniidae</taxon>
        <taxon>Helobdella</taxon>
    </lineage>
</organism>
<keyword evidence="1" id="KW-1133">Transmembrane helix</keyword>
<proteinExistence type="predicted"/>
<sequence>MMVIQLGGIVNIFWFSFSSQIIAKEIRDEVKVIRETTQIDLSKYDRCVHPDGSEGTESRHGFITYSLIESSFYITCYSGGKEVHIIILISKHHTLENKLEGTGKNLIWSCKYHLVFNDFVKSSTIQSSDIFINLFSSDRILLKRVKQDLSLVNYHQLMVKWTAPAAFDGSETVFILEFVVPMGSKTITDTIMHKTDKIIIPHRLTLEPLVVPVKVIVTCKATSHPPANGYKIELVAGDEDSLTIIERRVVFYEVGTYVLNCLAFNSISNITFNASATFTTTVIVFSADNRHVEAKVCQEVICVPESDYYVDIMILSVGVMLEYLDTNIVKIKKRGQYSISCKTHHNKYPENVIFVNGSVTVIGHETTEPVSEIMWPVIGTASFILVTIAIFVVLYMRKKFDTWILGTSQRERESSDVISGDIGSHE</sequence>
<reference evidence="4" key="1">
    <citation type="submission" date="2012-12" db="EMBL/GenBank/DDBJ databases">
        <authorList>
            <person name="Hellsten U."/>
            <person name="Grimwood J."/>
            <person name="Chapman J.A."/>
            <person name="Shapiro H."/>
            <person name="Aerts A."/>
            <person name="Otillar R.P."/>
            <person name="Terry A.Y."/>
            <person name="Boore J.L."/>
            <person name="Simakov O."/>
            <person name="Marletaz F."/>
            <person name="Cho S.-J."/>
            <person name="Edsinger-Gonzales E."/>
            <person name="Havlak P."/>
            <person name="Kuo D.-H."/>
            <person name="Larsson T."/>
            <person name="Lv J."/>
            <person name="Arendt D."/>
            <person name="Savage R."/>
            <person name="Osoegawa K."/>
            <person name="de Jong P."/>
            <person name="Lindberg D.R."/>
            <person name="Seaver E.C."/>
            <person name="Weisblat D.A."/>
            <person name="Putnam N.H."/>
            <person name="Grigoriev I.V."/>
            <person name="Rokhsar D.S."/>
        </authorList>
    </citation>
    <scope>NUCLEOTIDE SEQUENCE</scope>
</reference>